<evidence type="ECO:0000256" key="1">
    <source>
        <dbReference type="SAM" id="Phobius"/>
    </source>
</evidence>
<proteinExistence type="predicted"/>
<keyword evidence="1" id="KW-1133">Transmembrane helix</keyword>
<feature type="non-terminal residue" evidence="2">
    <location>
        <position position="1"/>
    </location>
</feature>
<sequence>GVQLLGVLAGTFTSVAVIGLVAFMARKQYHKRQMTKGPCKILLTPADFVFPQAAESRRVDEGIETMLCCWLQQLQEFGGPEVDKPDLLKGSVASLKSSTPSRPLIVDPRAR</sequence>
<keyword evidence="1" id="KW-0812">Transmembrane</keyword>
<name>A0A1B6KPP5_9HEMI</name>
<dbReference type="AlphaFoldDB" id="A0A1B6KPP5"/>
<gene>
    <name evidence="2" type="ORF">g.55038</name>
</gene>
<feature type="transmembrane region" description="Helical" evidence="1">
    <location>
        <begin position="6"/>
        <end position="25"/>
    </location>
</feature>
<protein>
    <submittedName>
        <fullName evidence="2">Uncharacterized protein</fullName>
    </submittedName>
</protein>
<keyword evidence="1" id="KW-0472">Membrane</keyword>
<reference evidence="2" key="1">
    <citation type="submission" date="2015-11" db="EMBL/GenBank/DDBJ databases">
        <title>De novo transcriptome assembly of four potential Pierce s Disease insect vectors from Arizona vineyards.</title>
        <authorList>
            <person name="Tassone E.E."/>
        </authorList>
    </citation>
    <scope>NUCLEOTIDE SEQUENCE</scope>
</reference>
<evidence type="ECO:0000313" key="2">
    <source>
        <dbReference type="EMBL" id="JAT13391.1"/>
    </source>
</evidence>
<accession>A0A1B6KPP5</accession>
<dbReference type="EMBL" id="GEBQ01026586">
    <property type="protein sequence ID" value="JAT13391.1"/>
    <property type="molecule type" value="Transcribed_RNA"/>
</dbReference>
<feature type="non-terminal residue" evidence="2">
    <location>
        <position position="111"/>
    </location>
</feature>
<organism evidence="2">
    <name type="scientific">Graphocephala atropunctata</name>
    <dbReference type="NCBI Taxonomy" id="36148"/>
    <lineage>
        <taxon>Eukaryota</taxon>
        <taxon>Metazoa</taxon>
        <taxon>Ecdysozoa</taxon>
        <taxon>Arthropoda</taxon>
        <taxon>Hexapoda</taxon>
        <taxon>Insecta</taxon>
        <taxon>Pterygota</taxon>
        <taxon>Neoptera</taxon>
        <taxon>Paraneoptera</taxon>
        <taxon>Hemiptera</taxon>
        <taxon>Auchenorrhyncha</taxon>
        <taxon>Membracoidea</taxon>
        <taxon>Cicadellidae</taxon>
        <taxon>Cicadellinae</taxon>
        <taxon>Cicadellini</taxon>
        <taxon>Graphocephala</taxon>
    </lineage>
</organism>